<gene>
    <name evidence="1" type="ORF">UW65_C0023G0001</name>
</gene>
<dbReference type="AlphaFoldDB" id="A0A0G1JDM5"/>
<proteinExistence type="predicted"/>
<sequence length="92" mass="9886">MLPVLETAAKLNHGPSWGAKFFSTTTFFLAEMLPVKLDESGAVTSPTDVILKPCLGRADVEIMLKAEPFARVVKLTDRGSPSSDKSKQGLPP</sequence>
<accession>A0A0G1JDM5</accession>
<feature type="non-terminal residue" evidence="1">
    <location>
        <position position="92"/>
    </location>
</feature>
<dbReference type="EMBL" id="LCJD01000023">
    <property type="protein sequence ID" value="KKT69488.1"/>
    <property type="molecule type" value="Genomic_DNA"/>
</dbReference>
<comment type="caution">
    <text evidence="1">The sequence shown here is derived from an EMBL/GenBank/DDBJ whole genome shotgun (WGS) entry which is preliminary data.</text>
</comment>
<protein>
    <submittedName>
        <fullName evidence="1">Uncharacterized protein</fullName>
    </submittedName>
</protein>
<organism evidence="1 2">
    <name type="scientific">candidate division WWE3 bacterium GW2011_GWB1_44_4</name>
    <dbReference type="NCBI Taxonomy" id="1619116"/>
    <lineage>
        <taxon>Bacteria</taxon>
        <taxon>Katanobacteria</taxon>
    </lineage>
</organism>
<name>A0A0G1JDM5_UNCKA</name>
<evidence type="ECO:0000313" key="2">
    <source>
        <dbReference type="Proteomes" id="UP000034783"/>
    </source>
</evidence>
<reference evidence="1 2" key="1">
    <citation type="journal article" date="2015" name="Nature">
        <title>rRNA introns, odd ribosomes, and small enigmatic genomes across a large radiation of phyla.</title>
        <authorList>
            <person name="Brown C.T."/>
            <person name="Hug L.A."/>
            <person name="Thomas B.C."/>
            <person name="Sharon I."/>
            <person name="Castelle C.J."/>
            <person name="Singh A."/>
            <person name="Wilkins M.J."/>
            <person name="Williams K.H."/>
            <person name="Banfield J.F."/>
        </authorList>
    </citation>
    <scope>NUCLEOTIDE SEQUENCE [LARGE SCALE GENOMIC DNA]</scope>
</reference>
<dbReference type="Proteomes" id="UP000034783">
    <property type="component" value="Unassembled WGS sequence"/>
</dbReference>
<evidence type="ECO:0000313" key="1">
    <source>
        <dbReference type="EMBL" id="KKT69488.1"/>
    </source>
</evidence>